<evidence type="ECO:0000313" key="2">
    <source>
        <dbReference type="Proteomes" id="UP000245921"/>
    </source>
</evidence>
<proteinExistence type="predicted"/>
<dbReference type="EMBL" id="QGGI01000010">
    <property type="protein sequence ID" value="PWJ92034.1"/>
    <property type="molecule type" value="Genomic_DNA"/>
</dbReference>
<sequence length="490" mass="58546">MKITESKLSLLMNSFKVRSKDLAEYLHVDSSLISKWKNNKRNLSNKSNYPESIAEYFLNLDKIYDYTFIKNLIHQNYPKANVEDIKELKNYFQKWILESRTLSQKPSKNYSKNQNEYSTTFTVYRKNEGRRKAVLDFLDLAISMPENQEILLLSQENMTWLVEDKNFFNEWDKKLYKLIQKNHKIQIIHTIDRETTKIAETIEKWLNLHMLGGLKSYYYPKYQDTIINHTLFIIKNTCAITGVSKSTEQKEIDCTYFFNDLHTVKNFQNTFFTIKEICNPLIINQDIKKSEELIKKLLNLLNEPDNEYHYSDIPQFTTMDKNDLIQILIENSVKKDKTLKILNIFDQYNEIHKNKNIKTKYLYNLKKMEDNLKYKNILYEDLSLLCEKEIYVKKDLFKKHIKNTLKKRNKNCEIGFIYEKPKKNFGANCIIKQNHKIIAYSNKNKPIITSNTEPTITQAFEFHFNEIWNSIPSMYKKDLNLCKIENILKK</sequence>
<keyword evidence="2" id="KW-1185">Reference proteome</keyword>
<name>A0AA45HIL2_9BACT</name>
<gene>
    <name evidence="1" type="ORF">C7380_11027</name>
</gene>
<dbReference type="RefSeq" id="WP_109604956.1">
    <property type="nucleotide sequence ID" value="NZ_QGGI01000010.1"/>
</dbReference>
<dbReference type="AlphaFoldDB" id="A0AA45HIL2"/>
<evidence type="ECO:0000313" key="1">
    <source>
        <dbReference type="EMBL" id="PWJ92034.1"/>
    </source>
</evidence>
<reference evidence="1 2" key="1">
    <citation type="submission" date="2018-05" db="EMBL/GenBank/DDBJ databases">
        <title>Genomic Encyclopedia of Type Strains, Phase IV (KMG-IV): sequencing the most valuable type-strain genomes for metagenomic binning, comparative biology and taxonomic classification.</title>
        <authorList>
            <person name="Goeker M."/>
        </authorList>
    </citation>
    <scope>NUCLEOTIDE SEQUENCE [LARGE SCALE GENOMIC DNA]</scope>
    <source>
        <strain evidence="1 2">DSM 24906</strain>
    </source>
</reference>
<organism evidence="1 2">
    <name type="scientific">Oceanotoga teriensis</name>
    <dbReference type="NCBI Taxonomy" id="515440"/>
    <lineage>
        <taxon>Bacteria</taxon>
        <taxon>Thermotogati</taxon>
        <taxon>Thermotogota</taxon>
        <taxon>Thermotogae</taxon>
        <taxon>Petrotogales</taxon>
        <taxon>Petrotogaceae</taxon>
        <taxon>Oceanotoga</taxon>
    </lineage>
</organism>
<comment type="caution">
    <text evidence="1">The sequence shown here is derived from an EMBL/GenBank/DDBJ whole genome shotgun (WGS) entry which is preliminary data.</text>
</comment>
<dbReference type="Proteomes" id="UP000245921">
    <property type="component" value="Unassembled WGS sequence"/>
</dbReference>
<protein>
    <submittedName>
        <fullName evidence="1">Uncharacterized protein</fullName>
    </submittedName>
</protein>
<accession>A0AA45HIL2</accession>